<dbReference type="InterPro" id="IPR023673">
    <property type="entry name" value="Ribosomal_uL1_CS"/>
</dbReference>
<dbReference type="Proteomes" id="UP001174909">
    <property type="component" value="Unassembled WGS sequence"/>
</dbReference>
<comment type="similarity">
    <text evidence="1 4">Belongs to the universal ribosomal protein uL1 family.</text>
</comment>
<organism evidence="5 6">
    <name type="scientific">Geodia barretti</name>
    <name type="common">Barrett's horny sponge</name>
    <dbReference type="NCBI Taxonomy" id="519541"/>
    <lineage>
        <taxon>Eukaryota</taxon>
        <taxon>Metazoa</taxon>
        <taxon>Porifera</taxon>
        <taxon>Demospongiae</taxon>
        <taxon>Heteroscleromorpha</taxon>
        <taxon>Tetractinellida</taxon>
        <taxon>Astrophorina</taxon>
        <taxon>Geodiidae</taxon>
        <taxon>Geodia</taxon>
    </lineage>
</organism>
<dbReference type="PANTHER" id="PTHR36427">
    <property type="entry name" value="54S RIBOSOMAL PROTEIN L1, MITOCHONDRIAL"/>
    <property type="match status" value="1"/>
</dbReference>
<dbReference type="PROSITE" id="PS01199">
    <property type="entry name" value="RIBOSOMAL_L1"/>
    <property type="match status" value="1"/>
</dbReference>
<dbReference type="Pfam" id="PF00687">
    <property type="entry name" value="Ribosomal_L1"/>
    <property type="match status" value="1"/>
</dbReference>
<evidence type="ECO:0000256" key="1">
    <source>
        <dbReference type="ARBA" id="ARBA00010531"/>
    </source>
</evidence>
<comment type="caution">
    <text evidence="5">The sequence shown here is derived from an EMBL/GenBank/DDBJ whole genome shotgun (WGS) entry which is preliminary data.</text>
</comment>
<evidence type="ECO:0000256" key="4">
    <source>
        <dbReference type="RuleBase" id="RU000659"/>
    </source>
</evidence>
<keyword evidence="6" id="KW-1185">Reference proteome</keyword>
<dbReference type="GO" id="GO:0005840">
    <property type="term" value="C:ribosome"/>
    <property type="evidence" value="ECO:0007669"/>
    <property type="project" value="UniProtKB-KW"/>
</dbReference>
<accession>A0AA35SCP7</accession>
<dbReference type="SUPFAM" id="SSF56808">
    <property type="entry name" value="Ribosomal protein L1"/>
    <property type="match status" value="1"/>
</dbReference>
<gene>
    <name evidence="5" type="ORF">GBAR_LOCUS15608</name>
</gene>
<dbReference type="InterPro" id="IPR023674">
    <property type="entry name" value="Ribosomal_uL1-like"/>
</dbReference>
<reference evidence="5" key="1">
    <citation type="submission" date="2023-03" db="EMBL/GenBank/DDBJ databases">
        <authorList>
            <person name="Steffen K."/>
            <person name="Cardenas P."/>
        </authorList>
    </citation>
    <scope>NUCLEOTIDE SEQUENCE</scope>
</reference>
<dbReference type="GO" id="GO:1990904">
    <property type="term" value="C:ribonucleoprotein complex"/>
    <property type="evidence" value="ECO:0007669"/>
    <property type="project" value="UniProtKB-KW"/>
</dbReference>
<dbReference type="AlphaFoldDB" id="A0AA35SCP7"/>
<dbReference type="EMBL" id="CASHTH010002267">
    <property type="protein sequence ID" value="CAI8027269.1"/>
    <property type="molecule type" value="Genomic_DNA"/>
</dbReference>
<sequence>MMGQIGRLGRVLGRRGLMPNPRTGTVVQQNDIPRAIREAKGGRVEFRMDRSANLHMPIGKLSFEEDALLQNLRR</sequence>
<evidence type="ECO:0000313" key="5">
    <source>
        <dbReference type="EMBL" id="CAI8027269.1"/>
    </source>
</evidence>
<evidence type="ECO:0000256" key="2">
    <source>
        <dbReference type="ARBA" id="ARBA00022980"/>
    </source>
</evidence>
<dbReference type="CDD" id="cd00403">
    <property type="entry name" value="Ribosomal_L1"/>
    <property type="match status" value="1"/>
</dbReference>
<keyword evidence="3 4" id="KW-0687">Ribonucleoprotein</keyword>
<proteinExistence type="inferred from homology"/>
<dbReference type="InterPro" id="IPR028364">
    <property type="entry name" value="Ribosomal_uL1/biogenesis"/>
</dbReference>
<dbReference type="InterPro" id="IPR016095">
    <property type="entry name" value="Ribosomal_uL1_3-a/b-sand"/>
</dbReference>
<dbReference type="Gene3D" id="3.40.50.790">
    <property type="match status" value="1"/>
</dbReference>
<name>A0AA35SCP7_GEOBA</name>
<keyword evidence="2 4" id="KW-0689">Ribosomal protein</keyword>
<evidence type="ECO:0000256" key="3">
    <source>
        <dbReference type="ARBA" id="ARBA00023274"/>
    </source>
</evidence>
<evidence type="ECO:0000313" key="6">
    <source>
        <dbReference type="Proteomes" id="UP001174909"/>
    </source>
</evidence>
<dbReference type="PANTHER" id="PTHR36427:SF3">
    <property type="entry name" value="LARGE RIBOSOMAL SUBUNIT PROTEIN UL1M"/>
    <property type="match status" value="1"/>
</dbReference>
<protein>
    <recommendedName>
        <fullName evidence="4">Ribosomal protein</fullName>
    </recommendedName>
</protein>
<dbReference type="Gene3D" id="3.30.190.20">
    <property type="match status" value="1"/>
</dbReference>